<dbReference type="AlphaFoldDB" id="A0A833JC65"/>
<reference evidence="2 3" key="1">
    <citation type="submission" date="2019-10" db="EMBL/GenBank/DDBJ databases">
        <title>New genus of Silvanigrellaceae.</title>
        <authorList>
            <person name="Pitt A."/>
            <person name="Hahn M.W."/>
        </authorList>
    </citation>
    <scope>NUCLEOTIDE SEQUENCE [LARGE SCALE GENOMIC DNA]</scope>
    <source>
        <strain evidence="2 3">33A1-SZDP</strain>
    </source>
</reference>
<evidence type="ECO:0000313" key="2">
    <source>
        <dbReference type="EMBL" id="KAB8029991.1"/>
    </source>
</evidence>
<sequence>MSVIKIMVFIFLLVQTVSCGTKNSEKKTDIQDAPDDSVQKPDPTENISKSYKFEMNIPNANEPVLLKVKTHKYGADVTVESFPKQFIGSLGFKIDIINFFFDRKKGVNRNDCDDVRKFALIAKNRANETNRKYVRGANVTIDLDSQMNFLKAGFDTAVKKFIAVKLGIDWSKVYYNNKFTITDLTYDIQYNIDALSNIIDEKNEFKKSTDNFINNTMKYDGATSVNNRFADLVCDLYLGNAKLSMQFIGRYNEENKGDNDYAAQVSFDNIKSISESE</sequence>
<name>A0A833JC65_9BACT</name>
<gene>
    <name evidence="2" type="ORF">GCL57_10670</name>
</gene>
<dbReference type="RefSeq" id="WP_152213332.1">
    <property type="nucleotide sequence ID" value="NZ_WFLN01000007.1"/>
</dbReference>
<comment type="caution">
    <text evidence="2">The sequence shown here is derived from an EMBL/GenBank/DDBJ whole genome shotgun (WGS) entry which is preliminary data.</text>
</comment>
<organism evidence="2 3">
    <name type="scientific">Fluviispira multicolorata</name>
    <dbReference type="NCBI Taxonomy" id="2654512"/>
    <lineage>
        <taxon>Bacteria</taxon>
        <taxon>Pseudomonadati</taxon>
        <taxon>Bdellovibrionota</taxon>
        <taxon>Oligoflexia</taxon>
        <taxon>Silvanigrellales</taxon>
        <taxon>Silvanigrellaceae</taxon>
        <taxon>Fluviispira</taxon>
    </lineage>
</organism>
<accession>A0A833JC65</accession>
<proteinExistence type="predicted"/>
<feature type="region of interest" description="Disordered" evidence="1">
    <location>
        <begin position="24"/>
        <end position="44"/>
    </location>
</feature>
<dbReference type="EMBL" id="WFLN01000007">
    <property type="protein sequence ID" value="KAB8029991.1"/>
    <property type="molecule type" value="Genomic_DNA"/>
</dbReference>
<dbReference type="Proteomes" id="UP000442694">
    <property type="component" value="Unassembled WGS sequence"/>
</dbReference>
<keyword evidence="3" id="KW-1185">Reference proteome</keyword>
<evidence type="ECO:0000313" key="3">
    <source>
        <dbReference type="Proteomes" id="UP000442694"/>
    </source>
</evidence>
<evidence type="ECO:0000256" key="1">
    <source>
        <dbReference type="SAM" id="MobiDB-lite"/>
    </source>
</evidence>
<protein>
    <submittedName>
        <fullName evidence="2">Uncharacterized protein</fullName>
    </submittedName>
</protein>